<proteinExistence type="predicted"/>
<dbReference type="PANTHER" id="PTHR23319:SF4">
    <property type="entry name" value="GRAM DOMAIN CONTAINING 1B, ISOFORM E"/>
    <property type="match status" value="1"/>
</dbReference>
<evidence type="ECO:0000259" key="6">
    <source>
        <dbReference type="PROSITE" id="PS51778"/>
    </source>
</evidence>
<accession>A0A915J9R6</accession>
<sequence length="681" mass="77135">MVSCSELVVDFPYCIVMQSSVMGERAPSSASVSGSSRQNDNECVKLSSEMENSIIQKSKRGDELYPMFRTNYFLCLAEKFKPGNREIKSQRHSDPMNHQIQQPDSDNDDLTSRTLTRDNAGLGLNDSDGGNSSDDYGSVHSDPFGRSSQRSGENCCLERKISYTNHNVTAMENTVEDVTQPTADSDASVNGRKNKADLITSKPILKESKSKSSSGPNIIQSAANSIKNFIVPNYKYRSDEFRKLFKTVPTSERLILDYSCAYQREILVHGRMYLSHNFVCFHANIFRWETTLTIPFKEIIKISKERTAKVIPNAIQVTVKTGEKYFFTSFAMRDKAHMVAFRLWQSSLLDQQEAPAELWAWAQHGYHQSDLTNAIALERVDFNDFNEDKVSILTSSSNEQHDLPLNMCRVKSESVLLNRQMASISAPSVEPSVITSNKRRLSATESSNIRRLHVSKNRCRKPLALELIEKDNNWEKEQLGICVDSLNTPGDEDMTESSYDNDDVEISCSCTMHEGKEMLNEVYPLSVDQMFILLFTESSFFRQFKNDRKISNSVSNEWHTDKTTGAKSRELSYTVALNHTFGPKSCEVIEKQVCAQCSKTGKVYVVKCECQNIGVPYADSFYAVTTYCLSRISSNQCRLRLHGGVIYRSRCWGIVKSFIEKNVDVGIQDYFNDLSITRAFI</sequence>
<name>A0A915J9R6_ROMCU</name>
<evidence type="ECO:0000256" key="4">
    <source>
        <dbReference type="ARBA" id="ARBA00023136"/>
    </source>
</evidence>
<keyword evidence="7" id="KW-1185">Reference proteome</keyword>
<dbReference type="CDD" id="cd13220">
    <property type="entry name" value="PH-GRAM_GRAMDC"/>
    <property type="match status" value="1"/>
</dbReference>
<dbReference type="GO" id="GO:0005886">
    <property type="term" value="C:plasma membrane"/>
    <property type="evidence" value="ECO:0007669"/>
    <property type="project" value="TreeGrafter"/>
</dbReference>
<dbReference type="PROSITE" id="PS51778">
    <property type="entry name" value="VAST"/>
    <property type="match status" value="1"/>
</dbReference>
<dbReference type="GO" id="GO:0032366">
    <property type="term" value="P:intracellular sterol transport"/>
    <property type="evidence" value="ECO:0007669"/>
    <property type="project" value="TreeGrafter"/>
</dbReference>
<keyword evidence="3" id="KW-1133">Transmembrane helix</keyword>
<dbReference type="AlphaFoldDB" id="A0A915J9R6"/>
<evidence type="ECO:0000313" key="8">
    <source>
        <dbReference type="WBParaSite" id="nRc.2.0.1.t22505-RA"/>
    </source>
</evidence>
<keyword evidence="2" id="KW-0812">Transmembrane</keyword>
<dbReference type="GO" id="GO:0032934">
    <property type="term" value="F:sterol binding"/>
    <property type="evidence" value="ECO:0007669"/>
    <property type="project" value="TreeGrafter"/>
</dbReference>
<dbReference type="GO" id="GO:0005789">
    <property type="term" value="C:endoplasmic reticulum membrane"/>
    <property type="evidence" value="ECO:0007669"/>
    <property type="project" value="UniProtKB-ARBA"/>
</dbReference>
<dbReference type="PANTHER" id="PTHR23319">
    <property type="entry name" value="GRAM DOMAIN CONTAINING 1B, ISOFORM E"/>
    <property type="match status" value="1"/>
</dbReference>
<evidence type="ECO:0000313" key="7">
    <source>
        <dbReference type="Proteomes" id="UP000887565"/>
    </source>
</evidence>
<dbReference type="Proteomes" id="UP000887565">
    <property type="component" value="Unplaced"/>
</dbReference>
<dbReference type="InterPro" id="IPR031968">
    <property type="entry name" value="VASt"/>
</dbReference>
<dbReference type="SMART" id="SM00568">
    <property type="entry name" value="GRAM"/>
    <property type="match status" value="1"/>
</dbReference>
<dbReference type="InterPro" id="IPR004182">
    <property type="entry name" value="GRAM"/>
</dbReference>
<keyword evidence="4" id="KW-0472">Membrane</keyword>
<comment type="subcellular location">
    <subcellularLocation>
        <location evidence="1">Membrane</location>
        <topology evidence="1">Single-pass membrane protein</topology>
    </subcellularLocation>
</comment>
<evidence type="ECO:0000256" key="1">
    <source>
        <dbReference type="ARBA" id="ARBA00004167"/>
    </source>
</evidence>
<dbReference type="InterPro" id="IPR011993">
    <property type="entry name" value="PH-like_dom_sf"/>
</dbReference>
<dbReference type="Pfam" id="PF16016">
    <property type="entry name" value="VASt"/>
    <property type="match status" value="1"/>
</dbReference>
<evidence type="ECO:0000256" key="2">
    <source>
        <dbReference type="ARBA" id="ARBA00022692"/>
    </source>
</evidence>
<evidence type="ECO:0000256" key="5">
    <source>
        <dbReference type="SAM" id="MobiDB-lite"/>
    </source>
</evidence>
<dbReference type="GO" id="GO:0120015">
    <property type="term" value="F:sterol transfer activity"/>
    <property type="evidence" value="ECO:0007669"/>
    <property type="project" value="TreeGrafter"/>
</dbReference>
<dbReference type="Gene3D" id="2.30.29.30">
    <property type="entry name" value="Pleckstrin-homology domain (PH domain)/Phosphotyrosine-binding domain (PTB)"/>
    <property type="match status" value="1"/>
</dbReference>
<protein>
    <submittedName>
        <fullName evidence="8">VASt domain-containing protein</fullName>
    </submittedName>
</protein>
<feature type="compositionally biased region" description="Low complexity" evidence="5">
    <location>
        <begin position="118"/>
        <end position="138"/>
    </location>
</feature>
<dbReference type="GO" id="GO:0140268">
    <property type="term" value="C:endoplasmic reticulum-plasma membrane contact site"/>
    <property type="evidence" value="ECO:0007669"/>
    <property type="project" value="TreeGrafter"/>
</dbReference>
<organism evidence="7 8">
    <name type="scientific">Romanomermis culicivorax</name>
    <name type="common">Nematode worm</name>
    <dbReference type="NCBI Taxonomy" id="13658"/>
    <lineage>
        <taxon>Eukaryota</taxon>
        <taxon>Metazoa</taxon>
        <taxon>Ecdysozoa</taxon>
        <taxon>Nematoda</taxon>
        <taxon>Enoplea</taxon>
        <taxon>Dorylaimia</taxon>
        <taxon>Mermithida</taxon>
        <taxon>Mermithoidea</taxon>
        <taxon>Mermithidae</taxon>
        <taxon>Romanomermis</taxon>
    </lineage>
</organism>
<evidence type="ECO:0000256" key="3">
    <source>
        <dbReference type="ARBA" id="ARBA00022989"/>
    </source>
</evidence>
<feature type="domain" description="VASt" evidence="6">
    <location>
        <begin position="514"/>
        <end position="675"/>
    </location>
</feature>
<dbReference type="Pfam" id="PF02893">
    <property type="entry name" value="GRAM"/>
    <property type="match status" value="1"/>
</dbReference>
<dbReference type="InterPro" id="IPR051482">
    <property type="entry name" value="Cholesterol_transport"/>
</dbReference>
<reference evidence="8" key="1">
    <citation type="submission" date="2022-11" db="UniProtKB">
        <authorList>
            <consortium name="WormBaseParasite"/>
        </authorList>
    </citation>
    <scope>IDENTIFICATION</scope>
</reference>
<dbReference type="WBParaSite" id="nRc.2.0.1.t22505-RA">
    <property type="protein sequence ID" value="nRc.2.0.1.t22505-RA"/>
    <property type="gene ID" value="nRc.2.0.1.g22505"/>
</dbReference>
<feature type="region of interest" description="Disordered" evidence="5">
    <location>
        <begin position="87"/>
        <end position="151"/>
    </location>
</feature>